<gene>
    <name evidence="4" type="ORF">A2Y62_00225</name>
</gene>
<evidence type="ECO:0000256" key="1">
    <source>
        <dbReference type="ARBA" id="ARBA00022729"/>
    </source>
</evidence>
<organism evidence="4 5">
    <name type="scientific">Candidatus Fischerbacteria bacterium RBG_13_37_8</name>
    <dbReference type="NCBI Taxonomy" id="1817863"/>
    <lineage>
        <taxon>Bacteria</taxon>
        <taxon>Candidatus Fischeribacteriota</taxon>
    </lineage>
</organism>
<keyword evidence="2" id="KW-0472">Membrane</keyword>
<reference evidence="4 5" key="1">
    <citation type="journal article" date="2016" name="Nat. Commun.">
        <title>Thousands of microbial genomes shed light on interconnected biogeochemical processes in an aquifer system.</title>
        <authorList>
            <person name="Anantharaman K."/>
            <person name="Brown C.T."/>
            <person name="Hug L.A."/>
            <person name="Sharon I."/>
            <person name="Castelle C.J."/>
            <person name="Probst A.J."/>
            <person name="Thomas B.C."/>
            <person name="Singh A."/>
            <person name="Wilkins M.J."/>
            <person name="Karaoz U."/>
            <person name="Brodie E.L."/>
            <person name="Williams K.H."/>
            <person name="Hubbard S.S."/>
            <person name="Banfield J.F."/>
        </authorList>
    </citation>
    <scope>NUCLEOTIDE SEQUENCE [LARGE SCALE GENOMIC DNA]</scope>
</reference>
<dbReference type="InterPro" id="IPR010664">
    <property type="entry name" value="LipoPS_assembly_LptC-rel"/>
</dbReference>
<keyword evidence="2" id="KW-1133">Transmembrane helix</keyword>
<feature type="transmembrane region" description="Helical" evidence="2">
    <location>
        <begin position="21"/>
        <end position="42"/>
    </location>
</feature>
<evidence type="ECO:0000259" key="3">
    <source>
        <dbReference type="Pfam" id="PF03968"/>
    </source>
</evidence>
<feature type="domain" description="Organic solvent tolerance-like N-terminal" evidence="3">
    <location>
        <begin position="389"/>
        <end position="449"/>
    </location>
</feature>
<dbReference type="STRING" id="1817863.A2Y62_00225"/>
<dbReference type="NCBIfam" id="TIGR04409">
    <property type="entry name" value="LptC_YrbK"/>
    <property type="match status" value="1"/>
</dbReference>
<feature type="domain" description="Organic solvent tolerance-like N-terminal" evidence="3">
    <location>
        <begin position="546"/>
        <end position="651"/>
    </location>
</feature>
<dbReference type="GO" id="GO:0005886">
    <property type="term" value="C:plasma membrane"/>
    <property type="evidence" value="ECO:0007669"/>
    <property type="project" value="InterPro"/>
</dbReference>
<dbReference type="Gene3D" id="2.60.450.10">
    <property type="entry name" value="Lipopolysaccharide (LPS) transport protein A like domain"/>
    <property type="match status" value="3"/>
</dbReference>
<sequence>MFLMLANTQIKVYNRVMKVKKIITAAIILVLLSLIVVIYIYFSKTGPTITNKEPKTVLSSDKSTNLHIMKDFAYTHYKKDRILFSIKAKEHLLTADQRSDFKNIEIDVFNDQKEKVYRITAGEGIITQEKELLILRNNVEIINKKGWKILTHVLRYLTEEEKIEIPHKLHITWENENAKGSALQMNYDMKNDFMKLIDNVMITQEKPGNKTELYASTLSIDEKENTAFLQGEPAQVVKNTNRISGSELKIKRNPQSKEIEKVEGQGDVAFLYNASTEKEKQSFKKIEMKGNVLSADFDESGNISNWNVQDNSVLRAHLLGGEKEKQKSICVINAPIIQGIFSEKKNLSSITSQAGASLKIMKQSRKKWNSTTGNSQTIELIFSDKENVSLSKIIFSGKAQLNTDGGSGEAKRIEQNIDDEITSLKGNAHWLNQDLSIKADTISFNKKKNELKALHEGSNPIQTRVLSKNKKILQSNNNDSFIITSDTLEMKKDVIKYEGYVVLASSKYTIYSRTMEFDTKKNTLSADEIKNLKITNQSGNSNYVLKAKSLFYEQKGKKFELKGNVELEESGKGAKIISDKLQLVLDENDDIKEAIAEDKVKIHKGSIEGSCEKALYNIKNDEITLMKSAQISKSSKNKMHGEKLVLNLKDETILASGTDYQRTEIVFQQAETNMEKKEK</sequence>
<dbReference type="InterPro" id="IPR005653">
    <property type="entry name" value="OstA-like_N"/>
</dbReference>
<comment type="caution">
    <text evidence="4">The sequence shown here is derived from an EMBL/GenBank/DDBJ whole genome shotgun (WGS) entry which is preliminary data.</text>
</comment>
<dbReference type="Pfam" id="PF03968">
    <property type="entry name" value="LptD_N"/>
    <property type="match status" value="2"/>
</dbReference>
<protein>
    <submittedName>
        <fullName evidence="4">LPS export ABC transporter periplasmic protein LptC</fullName>
    </submittedName>
</protein>
<dbReference type="GO" id="GO:0017089">
    <property type="term" value="F:glycolipid transfer activity"/>
    <property type="evidence" value="ECO:0007669"/>
    <property type="project" value="TreeGrafter"/>
</dbReference>
<name>A0A1F5VSL2_9BACT</name>
<keyword evidence="2" id="KW-0812">Transmembrane</keyword>
<dbReference type="InterPro" id="IPR026265">
    <property type="entry name" value="LptC"/>
</dbReference>
<dbReference type="GO" id="GO:0030288">
    <property type="term" value="C:outer membrane-bounded periplasmic space"/>
    <property type="evidence" value="ECO:0007669"/>
    <property type="project" value="TreeGrafter"/>
</dbReference>
<dbReference type="Pfam" id="PF06835">
    <property type="entry name" value="LptC"/>
    <property type="match status" value="1"/>
</dbReference>
<evidence type="ECO:0000313" key="5">
    <source>
        <dbReference type="Proteomes" id="UP000178943"/>
    </source>
</evidence>
<dbReference type="GO" id="GO:0009279">
    <property type="term" value="C:cell outer membrane"/>
    <property type="evidence" value="ECO:0007669"/>
    <property type="project" value="TreeGrafter"/>
</dbReference>
<proteinExistence type="predicted"/>
<evidence type="ECO:0000313" key="4">
    <source>
        <dbReference type="EMBL" id="OGF66071.1"/>
    </source>
</evidence>
<dbReference type="InterPro" id="IPR052037">
    <property type="entry name" value="LPS_export_LptA"/>
</dbReference>
<dbReference type="PANTHER" id="PTHR36504">
    <property type="entry name" value="LIPOPOLYSACCHARIDE EXPORT SYSTEM PROTEIN LPTA"/>
    <property type="match status" value="1"/>
</dbReference>
<evidence type="ECO:0000256" key="2">
    <source>
        <dbReference type="SAM" id="Phobius"/>
    </source>
</evidence>
<dbReference type="Proteomes" id="UP000178943">
    <property type="component" value="Unassembled WGS sequence"/>
</dbReference>
<dbReference type="PANTHER" id="PTHR36504:SF1">
    <property type="entry name" value="LIPOPOLYSACCHARIDE EXPORT SYSTEM PROTEIN LPTA"/>
    <property type="match status" value="1"/>
</dbReference>
<accession>A0A1F5VSL2</accession>
<keyword evidence="1" id="KW-0732">Signal</keyword>
<dbReference type="GO" id="GO:0015221">
    <property type="term" value="F:lipopolysaccharide transmembrane transporter activity"/>
    <property type="evidence" value="ECO:0007669"/>
    <property type="project" value="InterPro"/>
</dbReference>
<dbReference type="AlphaFoldDB" id="A0A1F5VSL2"/>
<dbReference type="EMBL" id="MFGW01000098">
    <property type="protein sequence ID" value="OGF66071.1"/>
    <property type="molecule type" value="Genomic_DNA"/>
</dbReference>